<dbReference type="EMBL" id="CAJVPS010001000">
    <property type="protein sequence ID" value="CAG8519445.1"/>
    <property type="molecule type" value="Genomic_DNA"/>
</dbReference>
<reference evidence="2" key="1">
    <citation type="submission" date="2021-06" db="EMBL/GenBank/DDBJ databases">
        <authorList>
            <person name="Kallberg Y."/>
            <person name="Tangrot J."/>
            <person name="Rosling A."/>
        </authorList>
    </citation>
    <scope>NUCLEOTIDE SEQUENCE</scope>
    <source>
        <strain evidence="2">FL130A</strain>
    </source>
</reference>
<dbReference type="Gene3D" id="3.40.50.720">
    <property type="entry name" value="NAD(P)-binding Rossmann-like Domain"/>
    <property type="match status" value="1"/>
</dbReference>
<dbReference type="OrthoDB" id="275457at2759"/>
<name>A0A9N9A7I9_9GLOM</name>
<gene>
    <name evidence="2" type="ORF">ALEPTO_LOCUS4387</name>
</gene>
<dbReference type="InterPro" id="IPR051207">
    <property type="entry name" value="ComplexI_NDUFA9_subunit"/>
</dbReference>
<evidence type="ECO:0000313" key="3">
    <source>
        <dbReference type="Proteomes" id="UP000789508"/>
    </source>
</evidence>
<dbReference type="Proteomes" id="UP000789508">
    <property type="component" value="Unassembled WGS sequence"/>
</dbReference>
<keyword evidence="3" id="KW-1185">Reference proteome</keyword>
<feature type="domain" description="NAD(P)-binding" evidence="1">
    <location>
        <begin position="64"/>
        <end position="250"/>
    </location>
</feature>
<sequence length="386" mass="43255">MNSFIHFSRRNFGSVLKCSNSDCGFIQRRNAHDILIRERTGKPIIKYGPGGRSSVSGHIATVFGCTGFLGRYLVAKLAKQGTQVIIPFRDEDEKRHLKVNGDLGQVVPIEFDLRNTDAIVSAVRHSDIVYNLIGRDYDTKNFSYEAVHAEYPAKIAEISAEQGVSRFVHVSALNADARSTSKFYRSKALGERLVRNAFPDATIVRPAYLFGPEDRFLNRLAATGGWELLIRHNDAVVHPVNVIDVAKALAMMQTSESTAGETYELYGTKGYTFTEIYDFVGEVTKKTNTRVYIPKSIALLYARLQNSLLPWATISPDDIERMTISDKFSEDAKTFGDLDIEPVSLEAAAITVLRRFRYNVYFDAPPDEVEAAKATLKKRKVPFIHT</sequence>
<dbReference type="GO" id="GO:0044877">
    <property type="term" value="F:protein-containing complex binding"/>
    <property type="evidence" value="ECO:0007669"/>
    <property type="project" value="TreeGrafter"/>
</dbReference>
<accession>A0A9N9A7I9</accession>
<comment type="caution">
    <text evidence="2">The sequence shown here is derived from an EMBL/GenBank/DDBJ whole genome shotgun (WGS) entry which is preliminary data.</text>
</comment>
<proteinExistence type="predicted"/>
<protein>
    <submittedName>
        <fullName evidence="2">5473_t:CDS:1</fullName>
    </submittedName>
</protein>
<dbReference type="PANTHER" id="PTHR12126:SF11">
    <property type="entry name" value="NADH DEHYDROGENASE [UBIQUINONE] 1 ALPHA SUBCOMPLEX SUBUNIT 9, MITOCHONDRIAL"/>
    <property type="match status" value="1"/>
</dbReference>
<evidence type="ECO:0000313" key="2">
    <source>
        <dbReference type="EMBL" id="CAG8519445.1"/>
    </source>
</evidence>
<evidence type="ECO:0000259" key="1">
    <source>
        <dbReference type="Pfam" id="PF13460"/>
    </source>
</evidence>
<dbReference type="GO" id="GO:0005739">
    <property type="term" value="C:mitochondrion"/>
    <property type="evidence" value="ECO:0007669"/>
    <property type="project" value="TreeGrafter"/>
</dbReference>
<dbReference type="SUPFAM" id="SSF51735">
    <property type="entry name" value="NAD(P)-binding Rossmann-fold domains"/>
    <property type="match status" value="1"/>
</dbReference>
<organism evidence="2 3">
    <name type="scientific">Ambispora leptoticha</name>
    <dbReference type="NCBI Taxonomy" id="144679"/>
    <lineage>
        <taxon>Eukaryota</taxon>
        <taxon>Fungi</taxon>
        <taxon>Fungi incertae sedis</taxon>
        <taxon>Mucoromycota</taxon>
        <taxon>Glomeromycotina</taxon>
        <taxon>Glomeromycetes</taxon>
        <taxon>Archaeosporales</taxon>
        <taxon>Ambisporaceae</taxon>
        <taxon>Ambispora</taxon>
    </lineage>
</organism>
<dbReference type="PANTHER" id="PTHR12126">
    <property type="entry name" value="NADH-UBIQUINONE OXIDOREDUCTASE 39 KDA SUBUNIT-RELATED"/>
    <property type="match status" value="1"/>
</dbReference>
<dbReference type="AlphaFoldDB" id="A0A9N9A7I9"/>
<dbReference type="InterPro" id="IPR036291">
    <property type="entry name" value="NAD(P)-bd_dom_sf"/>
</dbReference>
<dbReference type="Pfam" id="PF13460">
    <property type="entry name" value="NAD_binding_10"/>
    <property type="match status" value="1"/>
</dbReference>
<dbReference type="CDD" id="cd05271">
    <property type="entry name" value="NDUFA9_like_SDR_a"/>
    <property type="match status" value="1"/>
</dbReference>
<dbReference type="InterPro" id="IPR016040">
    <property type="entry name" value="NAD(P)-bd_dom"/>
</dbReference>